<organism evidence="2 3">
    <name type="scientific">Anoxynatronum sibiricum</name>
    <dbReference type="NCBI Taxonomy" id="210623"/>
    <lineage>
        <taxon>Bacteria</taxon>
        <taxon>Bacillati</taxon>
        <taxon>Bacillota</taxon>
        <taxon>Clostridia</taxon>
        <taxon>Eubacteriales</taxon>
        <taxon>Clostridiaceae</taxon>
        <taxon>Anoxynatronum</taxon>
    </lineage>
</organism>
<evidence type="ECO:0000256" key="1">
    <source>
        <dbReference type="SAM" id="Phobius"/>
    </source>
</evidence>
<dbReference type="InterPro" id="IPR014535">
    <property type="entry name" value="Hpre_diP_synt_I"/>
</dbReference>
<keyword evidence="1" id="KW-0812">Transmembrane</keyword>
<sequence length="174" mass="18377">MKMNTQTIARMSLLTAVALVLGYFERFIPLTATMPGIKLGLGNTVLLYAIFMMSNRHAFGLMLLKVVLSGLLFAGLGGAMYSLAGGLLSLVVMLLLKRVQGMSILGISVAGAVFHNVGQLAMAATVVQTRSLVLYFPVLLVAGVVTGIMTGLVAKYVLKGLRVNAAAMRTRDAS</sequence>
<dbReference type="EMBL" id="JBCITM010000004">
    <property type="protein sequence ID" value="MEN1759979.1"/>
    <property type="molecule type" value="Genomic_DNA"/>
</dbReference>
<feature type="transmembrane region" description="Helical" evidence="1">
    <location>
        <begin position="103"/>
        <end position="127"/>
    </location>
</feature>
<dbReference type="PIRSF" id="PIRSF027391">
    <property type="entry name" value="Hpre_diP_synt_I"/>
    <property type="match status" value="1"/>
</dbReference>
<dbReference type="Pfam" id="PF07456">
    <property type="entry name" value="Hpre_diP_synt_I"/>
    <property type="match status" value="1"/>
</dbReference>
<dbReference type="InterPro" id="IPR010898">
    <property type="entry name" value="Hpre_diP_synth_I"/>
</dbReference>
<reference evidence="2 3" key="1">
    <citation type="submission" date="2024-04" db="EMBL/GenBank/DDBJ databases">
        <title>Genome sequencing and metabolic network reconstruction of aminoacids and betaine degradation by Anoxynatronum sibiricum.</title>
        <authorList>
            <person name="Detkova E.N."/>
            <person name="Boltjanskaja Y.V."/>
            <person name="Mardanov A.V."/>
            <person name="Kevbrin V."/>
        </authorList>
    </citation>
    <scope>NUCLEOTIDE SEQUENCE [LARGE SCALE GENOMIC DNA]</scope>
    <source>
        <strain evidence="2 3">Z-7981</strain>
    </source>
</reference>
<proteinExistence type="predicted"/>
<accession>A0ABU9VV34</accession>
<name>A0ABU9VV34_9CLOT</name>
<feature type="transmembrane region" description="Helical" evidence="1">
    <location>
        <begin position="66"/>
        <end position="96"/>
    </location>
</feature>
<feature type="transmembrane region" description="Helical" evidence="1">
    <location>
        <begin position="133"/>
        <end position="158"/>
    </location>
</feature>
<keyword evidence="1" id="KW-1133">Transmembrane helix</keyword>
<comment type="caution">
    <text evidence="2">The sequence shown here is derived from an EMBL/GenBank/DDBJ whole genome shotgun (WGS) entry which is preliminary data.</text>
</comment>
<gene>
    <name evidence="2" type="ORF">AAIG11_05825</name>
</gene>
<protein>
    <submittedName>
        <fullName evidence="2">Gx transporter family protein</fullName>
    </submittedName>
</protein>
<dbReference type="RefSeq" id="WP_343185303.1">
    <property type="nucleotide sequence ID" value="NZ_JBCITM010000004.1"/>
</dbReference>
<dbReference type="Proteomes" id="UP001407405">
    <property type="component" value="Unassembled WGS sequence"/>
</dbReference>
<keyword evidence="3" id="KW-1185">Reference proteome</keyword>
<evidence type="ECO:0000313" key="2">
    <source>
        <dbReference type="EMBL" id="MEN1759979.1"/>
    </source>
</evidence>
<evidence type="ECO:0000313" key="3">
    <source>
        <dbReference type="Proteomes" id="UP001407405"/>
    </source>
</evidence>
<dbReference type="Gene3D" id="1.10.1760.20">
    <property type="match status" value="1"/>
</dbReference>
<keyword evidence="1" id="KW-0472">Membrane</keyword>